<dbReference type="InterPro" id="IPR027640">
    <property type="entry name" value="Kinesin-like_fam"/>
</dbReference>
<dbReference type="Proteomes" id="UP000694426">
    <property type="component" value="Unplaced"/>
</dbReference>
<organism evidence="9 10">
    <name type="scientific">Anser brachyrhynchus</name>
    <name type="common">Pink-footed goose</name>
    <dbReference type="NCBI Taxonomy" id="132585"/>
    <lineage>
        <taxon>Eukaryota</taxon>
        <taxon>Metazoa</taxon>
        <taxon>Chordata</taxon>
        <taxon>Craniata</taxon>
        <taxon>Vertebrata</taxon>
        <taxon>Euteleostomi</taxon>
        <taxon>Archelosauria</taxon>
        <taxon>Archosauria</taxon>
        <taxon>Dinosauria</taxon>
        <taxon>Saurischia</taxon>
        <taxon>Theropoda</taxon>
        <taxon>Coelurosauria</taxon>
        <taxon>Aves</taxon>
        <taxon>Neognathae</taxon>
        <taxon>Galloanserae</taxon>
        <taxon>Anseriformes</taxon>
        <taxon>Anatidae</taxon>
        <taxon>Anserinae</taxon>
        <taxon>Anser</taxon>
    </lineage>
</organism>
<dbReference type="SMART" id="SM00129">
    <property type="entry name" value="KISc"/>
    <property type="match status" value="1"/>
</dbReference>
<evidence type="ECO:0000256" key="1">
    <source>
        <dbReference type="ARBA" id="ARBA00004245"/>
    </source>
</evidence>
<dbReference type="GO" id="GO:0005524">
    <property type="term" value="F:ATP binding"/>
    <property type="evidence" value="ECO:0007669"/>
    <property type="project" value="UniProtKB-KW"/>
</dbReference>
<reference evidence="9" key="2">
    <citation type="submission" date="2025-09" db="UniProtKB">
        <authorList>
            <consortium name="Ensembl"/>
        </authorList>
    </citation>
    <scope>IDENTIFICATION</scope>
</reference>
<evidence type="ECO:0000256" key="7">
    <source>
        <dbReference type="SAM" id="MobiDB-lite"/>
    </source>
</evidence>
<dbReference type="InterPro" id="IPR001752">
    <property type="entry name" value="Kinesin_motor_dom"/>
</dbReference>
<dbReference type="PANTHER" id="PTHR47969:SF33">
    <property type="entry name" value="KINESIN-LIKE PROTEIN"/>
    <property type="match status" value="1"/>
</dbReference>
<comment type="caution">
    <text evidence="5">Lacks conserved residue(s) required for the propagation of feature annotation.</text>
</comment>
<evidence type="ECO:0000256" key="2">
    <source>
        <dbReference type="ARBA" id="ARBA00022741"/>
    </source>
</evidence>
<name>A0A8B9C156_9AVES</name>
<dbReference type="GO" id="GO:0051231">
    <property type="term" value="P:spindle elongation"/>
    <property type="evidence" value="ECO:0007669"/>
    <property type="project" value="TreeGrafter"/>
</dbReference>
<dbReference type="GO" id="GO:0005875">
    <property type="term" value="C:microtubule associated complex"/>
    <property type="evidence" value="ECO:0007669"/>
    <property type="project" value="TreeGrafter"/>
</dbReference>
<feature type="domain" description="Kinesin motor" evidence="8">
    <location>
        <begin position="1"/>
        <end position="219"/>
    </location>
</feature>
<keyword evidence="2 6" id="KW-0547">Nucleotide-binding</keyword>
<reference evidence="9" key="1">
    <citation type="submission" date="2025-08" db="UniProtKB">
        <authorList>
            <consortium name="Ensembl"/>
        </authorList>
    </citation>
    <scope>IDENTIFICATION</scope>
</reference>
<dbReference type="PANTHER" id="PTHR47969">
    <property type="entry name" value="CHROMOSOME-ASSOCIATED KINESIN KIF4A-RELATED"/>
    <property type="match status" value="1"/>
</dbReference>
<evidence type="ECO:0000256" key="4">
    <source>
        <dbReference type="ARBA" id="ARBA00023212"/>
    </source>
</evidence>
<sequence>MFLWGWALQQAMGKGQEGRRTRAFIPQCVSPPLQPSTSPSKQGTLCFVDLAGSERVKDTGSTGELCVEANNINRSLLALGKSWGPPAAAAGPRHSPDTRFEARPPAGHCISLLAKPQGKRTHIPYRDSKLTRLLARSLGGWGVTLMVRAWRRLGRRVWGAQSHGVLPHGGKGWMGMGIALAGGSPAASPCRQVACISPSSRCLSETLSTLHYASRARRVTTRPVANRVRLWAGAGCSAPLPGPPRATPSCSQVPREKLLQTLEEEIRALQLENLSLRQQLCLPTVPTRSGEVPRTPLRPGAQPGWAGRYGHMGPRCPPPEGQLLSEGAPAWPSLYGLLRDFVVENEQLRQPHKSPDPGGDIPAVPSCRAPRSSCGSQVPLRSTHVPLGHPTQLRQPHATPASGHQLPVSAGTPGIPVQAARRLHKHPLLSPSCRDCLLPPVASSAAPVCPMPSCPRYILCPFRGGRQGAAAP</sequence>
<dbReference type="GO" id="GO:0008017">
    <property type="term" value="F:microtubule binding"/>
    <property type="evidence" value="ECO:0007669"/>
    <property type="project" value="InterPro"/>
</dbReference>
<dbReference type="InterPro" id="IPR019821">
    <property type="entry name" value="Kinesin_motor_CS"/>
</dbReference>
<evidence type="ECO:0000256" key="6">
    <source>
        <dbReference type="RuleBase" id="RU000394"/>
    </source>
</evidence>
<accession>A0A8B9C156</accession>
<keyword evidence="4" id="KW-0206">Cytoskeleton</keyword>
<evidence type="ECO:0000256" key="5">
    <source>
        <dbReference type="PROSITE-ProRule" id="PRU00283"/>
    </source>
</evidence>
<evidence type="ECO:0000313" key="9">
    <source>
        <dbReference type="Ensembl" id="ENSABRP00000012841.1"/>
    </source>
</evidence>
<dbReference type="InterPro" id="IPR036961">
    <property type="entry name" value="Kinesin_motor_dom_sf"/>
</dbReference>
<evidence type="ECO:0000313" key="10">
    <source>
        <dbReference type="Proteomes" id="UP000694426"/>
    </source>
</evidence>
<dbReference type="Pfam" id="PF00225">
    <property type="entry name" value="Kinesin"/>
    <property type="match status" value="2"/>
</dbReference>
<dbReference type="GO" id="GO:0007052">
    <property type="term" value="P:mitotic spindle organization"/>
    <property type="evidence" value="ECO:0007669"/>
    <property type="project" value="TreeGrafter"/>
</dbReference>
<evidence type="ECO:0000259" key="8">
    <source>
        <dbReference type="PROSITE" id="PS50067"/>
    </source>
</evidence>
<dbReference type="AlphaFoldDB" id="A0A8B9C156"/>
<dbReference type="SUPFAM" id="SSF52540">
    <property type="entry name" value="P-loop containing nucleoside triphosphate hydrolases"/>
    <property type="match status" value="2"/>
</dbReference>
<keyword evidence="10" id="KW-1185">Reference proteome</keyword>
<evidence type="ECO:0000256" key="3">
    <source>
        <dbReference type="ARBA" id="ARBA00022840"/>
    </source>
</evidence>
<feature type="region of interest" description="Disordered" evidence="7">
    <location>
        <begin position="349"/>
        <end position="414"/>
    </location>
</feature>
<keyword evidence="3 6" id="KW-0067">ATP-binding</keyword>
<dbReference type="PROSITE" id="PS00411">
    <property type="entry name" value="KINESIN_MOTOR_1"/>
    <property type="match status" value="1"/>
</dbReference>
<dbReference type="InterPro" id="IPR027417">
    <property type="entry name" value="P-loop_NTPase"/>
</dbReference>
<dbReference type="Gene3D" id="3.40.850.10">
    <property type="entry name" value="Kinesin motor domain"/>
    <property type="match status" value="1"/>
</dbReference>
<dbReference type="GO" id="GO:0003777">
    <property type="term" value="F:microtubule motor activity"/>
    <property type="evidence" value="ECO:0007669"/>
    <property type="project" value="InterPro"/>
</dbReference>
<proteinExistence type="inferred from homology"/>
<gene>
    <name evidence="9" type="primary">KIF12</name>
</gene>
<keyword evidence="4" id="KW-0963">Cytoplasm</keyword>
<dbReference type="Ensembl" id="ENSABRT00000018409.1">
    <property type="protein sequence ID" value="ENSABRP00000012841.1"/>
    <property type="gene ID" value="ENSABRG00000011455.1"/>
</dbReference>
<dbReference type="PRINTS" id="PR00380">
    <property type="entry name" value="KINESINHEAVY"/>
</dbReference>
<protein>
    <recommendedName>
        <fullName evidence="6">Kinesin-like protein</fullName>
    </recommendedName>
</protein>
<keyword evidence="6" id="KW-0505">Motor protein</keyword>
<comment type="subcellular location">
    <subcellularLocation>
        <location evidence="1">Cytoplasm</location>
        <location evidence="1">Cytoskeleton</location>
    </subcellularLocation>
</comment>
<dbReference type="GO" id="GO:0007018">
    <property type="term" value="P:microtubule-based movement"/>
    <property type="evidence" value="ECO:0007669"/>
    <property type="project" value="InterPro"/>
</dbReference>
<keyword evidence="6" id="KW-0493">Microtubule</keyword>
<dbReference type="PROSITE" id="PS50067">
    <property type="entry name" value="KINESIN_MOTOR_2"/>
    <property type="match status" value="1"/>
</dbReference>
<dbReference type="GeneTree" id="ENSGT00940000161216"/>
<comment type="similarity">
    <text evidence="5 6">Belongs to the TRAFAC class myosin-kinesin ATPase superfamily. Kinesin family.</text>
</comment>
<dbReference type="GO" id="GO:0005874">
    <property type="term" value="C:microtubule"/>
    <property type="evidence" value="ECO:0007669"/>
    <property type="project" value="UniProtKB-KW"/>
</dbReference>